<dbReference type="AlphaFoldDB" id="A0A5C7VXD2"/>
<dbReference type="Proteomes" id="UP000321055">
    <property type="component" value="Unassembled WGS sequence"/>
</dbReference>
<comment type="caution">
    <text evidence="1">The sequence shown here is derived from an EMBL/GenBank/DDBJ whole genome shotgun (WGS) entry which is preliminary data.</text>
</comment>
<dbReference type="Gene3D" id="3.30.70.100">
    <property type="match status" value="1"/>
</dbReference>
<name>A0A5C7VXD2_9PROT</name>
<dbReference type="EMBL" id="SSFX01000028">
    <property type="protein sequence ID" value="TXI29729.1"/>
    <property type="molecule type" value="Genomic_DNA"/>
</dbReference>
<dbReference type="InterPro" id="IPR011008">
    <property type="entry name" value="Dimeric_a/b-barrel"/>
</dbReference>
<reference evidence="1 2" key="1">
    <citation type="submission" date="2018-09" db="EMBL/GenBank/DDBJ databases">
        <title>Metagenome Assembled Genomes from an Advanced Water Purification Facility.</title>
        <authorList>
            <person name="Stamps B.W."/>
            <person name="Spear J.R."/>
        </authorList>
    </citation>
    <scope>NUCLEOTIDE SEQUENCE [LARGE SCALE GENOMIC DNA]</scope>
    <source>
        <strain evidence="1">Bin_54_1</strain>
    </source>
</reference>
<protein>
    <recommendedName>
        <fullName evidence="3">ABM domain-containing protein</fullName>
    </recommendedName>
</protein>
<gene>
    <name evidence="1" type="ORF">E6Q60_03480</name>
</gene>
<dbReference type="SUPFAM" id="SSF54909">
    <property type="entry name" value="Dimeric alpha+beta barrel"/>
    <property type="match status" value="1"/>
</dbReference>
<organism evidence="1 2">
    <name type="scientific">Nitrosomonas oligotropha</name>
    <dbReference type="NCBI Taxonomy" id="42354"/>
    <lineage>
        <taxon>Bacteria</taxon>
        <taxon>Pseudomonadati</taxon>
        <taxon>Pseudomonadota</taxon>
        <taxon>Betaproteobacteria</taxon>
        <taxon>Nitrosomonadales</taxon>
        <taxon>Nitrosomonadaceae</taxon>
        <taxon>Nitrosomonas</taxon>
    </lineage>
</organism>
<proteinExistence type="predicted"/>
<evidence type="ECO:0008006" key="3">
    <source>
        <dbReference type="Google" id="ProtNLM"/>
    </source>
</evidence>
<accession>A0A5C7VXD2</accession>
<evidence type="ECO:0000313" key="2">
    <source>
        <dbReference type="Proteomes" id="UP000321055"/>
    </source>
</evidence>
<sequence length="120" mass="13918">MSTHDRCCSIAPYFKIAEGQIDQFKQLCEQFVARSSVESKCLYYGFSFNGSEAYCREGYEDAEGLLAHLNNVGDLLQRALEMAEIVRLEIHGPEEELQKLYQPLAQYNPQYFVLEYGFRR</sequence>
<evidence type="ECO:0000313" key="1">
    <source>
        <dbReference type="EMBL" id="TXI29729.1"/>
    </source>
</evidence>